<gene>
    <name evidence="13" type="primary">PCTP</name>
</gene>
<evidence type="ECO:0000256" key="8">
    <source>
        <dbReference type="ARBA" id="ARBA00063535"/>
    </source>
</evidence>
<dbReference type="Gene3D" id="3.30.530.20">
    <property type="match status" value="1"/>
</dbReference>
<dbReference type="Proteomes" id="UP000694414">
    <property type="component" value="Unplaced"/>
</dbReference>
<evidence type="ECO:0000256" key="5">
    <source>
        <dbReference type="ARBA" id="ARBA00022990"/>
    </source>
</evidence>
<reference evidence="13" key="2">
    <citation type="submission" date="2025-09" db="UniProtKB">
        <authorList>
            <consortium name="Ensembl"/>
        </authorList>
    </citation>
    <scope>IDENTIFICATION</scope>
</reference>
<proteinExistence type="predicted"/>
<dbReference type="GO" id="GO:0031210">
    <property type="term" value="F:phosphatidylcholine binding"/>
    <property type="evidence" value="ECO:0007669"/>
    <property type="project" value="Ensembl"/>
</dbReference>
<keyword evidence="2" id="KW-0813">Transport</keyword>
<dbReference type="FunFam" id="3.30.530.20:FF:000017">
    <property type="entry name" value="Phosphatidylcholine transfer protein, putative"/>
    <property type="match status" value="1"/>
</dbReference>
<organism evidence="13 14">
    <name type="scientific">Prolemur simus</name>
    <name type="common">Greater bamboo lemur</name>
    <name type="synonym">Hapalemur simus</name>
    <dbReference type="NCBI Taxonomy" id="1328070"/>
    <lineage>
        <taxon>Eukaryota</taxon>
        <taxon>Metazoa</taxon>
        <taxon>Chordata</taxon>
        <taxon>Craniata</taxon>
        <taxon>Vertebrata</taxon>
        <taxon>Euteleostomi</taxon>
        <taxon>Mammalia</taxon>
        <taxon>Eutheria</taxon>
        <taxon>Euarchontoglires</taxon>
        <taxon>Primates</taxon>
        <taxon>Strepsirrhini</taxon>
        <taxon>Lemuriformes</taxon>
        <taxon>Lemuridae</taxon>
        <taxon>Prolemur</taxon>
    </lineage>
</organism>
<dbReference type="InterPro" id="IPR023393">
    <property type="entry name" value="START-like_dom_sf"/>
</dbReference>
<reference evidence="13" key="1">
    <citation type="submission" date="2025-08" db="UniProtKB">
        <authorList>
            <consortium name="Ensembl"/>
        </authorList>
    </citation>
    <scope>IDENTIFICATION</scope>
</reference>
<dbReference type="SUPFAM" id="SSF55961">
    <property type="entry name" value="Bet v1-like"/>
    <property type="match status" value="1"/>
</dbReference>
<evidence type="ECO:0000256" key="1">
    <source>
        <dbReference type="ARBA" id="ARBA00004496"/>
    </source>
</evidence>
<name>A0A8C8Z911_PROSS</name>
<keyword evidence="7" id="KW-0446">Lipid-binding</keyword>
<feature type="domain" description="START" evidence="12">
    <location>
        <begin position="29"/>
        <end position="192"/>
    </location>
</feature>
<evidence type="ECO:0000313" key="13">
    <source>
        <dbReference type="Ensembl" id="ENSPSMP00000011493.1"/>
    </source>
</evidence>
<dbReference type="Pfam" id="PF01852">
    <property type="entry name" value="START"/>
    <property type="match status" value="1"/>
</dbReference>
<protein>
    <recommendedName>
        <fullName evidence="9">Phosphatidylcholine transfer protein</fullName>
    </recommendedName>
    <alternativeName>
        <fullName evidence="11">START domain-containing protein 2</fullName>
    </alternativeName>
    <alternativeName>
        <fullName evidence="10">StAR-related lipid transfer protein 2</fullName>
    </alternativeName>
</protein>
<comment type="subunit">
    <text evidence="8">Interacts with ACOT13/THEM2.</text>
</comment>
<keyword evidence="6" id="KW-0445">Lipid transport</keyword>
<evidence type="ECO:0000256" key="9">
    <source>
        <dbReference type="ARBA" id="ARBA00069061"/>
    </source>
</evidence>
<evidence type="ECO:0000256" key="6">
    <source>
        <dbReference type="ARBA" id="ARBA00023055"/>
    </source>
</evidence>
<comment type="subcellular location">
    <subcellularLocation>
        <location evidence="1">Cytoplasm</location>
    </subcellularLocation>
</comment>
<dbReference type="PROSITE" id="PS50848">
    <property type="entry name" value="START"/>
    <property type="match status" value="1"/>
</dbReference>
<evidence type="ECO:0000259" key="12">
    <source>
        <dbReference type="PROSITE" id="PS50848"/>
    </source>
</evidence>
<sequence length="219" mass="25490">VAGSAGGFSEEHFREAYAEFRQPVGAGAGWQLLVETLSISVYWRRDKRTGLYEYKVFDVLEDCPPAVLVDVYTDLDYRKQWDEYVEELYEQEHNGQTVIYCKVKYPFPVSKRDYVYIRQLQELDTARGKIYMVLSQSTSVPQLPEKRGLIRVKQYKQSLAIESDGNGGSKVFMYYFYNPGGRIPSWILNRAVQNQSRTKWDAQNQRLLPFPANPSTLQW</sequence>
<dbReference type="GeneTree" id="ENSGT00940000156843"/>
<dbReference type="GO" id="GO:0008525">
    <property type="term" value="F:phosphatidylcholine transporter activity"/>
    <property type="evidence" value="ECO:0007669"/>
    <property type="project" value="Ensembl"/>
</dbReference>
<evidence type="ECO:0000256" key="7">
    <source>
        <dbReference type="ARBA" id="ARBA00023121"/>
    </source>
</evidence>
<dbReference type="GO" id="GO:0005829">
    <property type="term" value="C:cytosol"/>
    <property type="evidence" value="ECO:0007669"/>
    <property type="project" value="UniProtKB-ARBA"/>
</dbReference>
<keyword evidence="3" id="KW-0963">Cytoplasm</keyword>
<dbReference type="AlphaFoldDB" id="A0A8C8Z911"/>
<keyword evidence="4" id="KW-0597">Phosphoprotein</keyword>
<dbReference type="InterPro" id="IPR002913">
    <property type="entry name" value="START_lipid-bd_dom"/>
</dbReference>
<evidence type="ECO:0000256" key="2">
    <source>
        <dbReference type="ARBA" id="ARBA00022448"/>
    </source>
</evidence>
<dbReference type="PANTHER" id="PTHR19308:SF39">
    <property type="entry name" value="PHOSPHATIDYLCHOLINE TRANSFER PROTEIN"/>
    <property type="match status" value="1"/>
</dbReference>
<dbReference type="InterPro" id="IPR051213">
    <property type="entry name" value="START_lipid_transfer"/>
</dbReference>
<evidence type="ECO:0000256" key="10">
    <source>
        <dbReference type="ARBA" id="ARBA00077188"/>
    </source>
</evidence>
<evidence type="ECO:0000256" key="3">
    <source>
        <dbReference type="ARBA" id="ARBA00022490"/>
    </source>
</evidence>
<evidence type="ECO:0000256" key="11">
    <source>
        <dbReference type="ARBA" id="ARBA00079049"/>
    </source>
</evidence>
<dbReference type="SMART" id="SM00234">
    <property type="entry name" value="START"/>
    <property type="match status" value="1"/>
</dbReference>
<evidence type="ECO:0000256" key="4">
    <source>
        <dbReference type="ARBA" id="ARBA00022553"/>
    </source>
</evidence>
<dbReference type="Ensembl" id="ENSPSMT00000013407.1">
    <property type="protein sequence ID" value="ENSPSMP00000011493.1"/>
    <property type="gene ID" value="ENSPSMG00000008309.1"/>
</dbReference>
<keyword evidence="14" id="KW-1185">Reference proteome</keyword>
<dbReference type="PANTHER" id="PTHR19308">
    <property type="entry name" value="PHOSPHATIDYLCHOLINE TRANSFER PROTEIN"/>
    <property type="match status" value="1"/>
</dbReference>
<evidence type="ECO:0000313" key="14">
    <source>
        <dbReference type="Proteomes" id="UP000694414"/>
    </source>
</evidence>
<accession>A0A8C8Z911</accession>
<keyword evidence="5" id="KW-0007">Acetylation</keyword>